<dbReference type="Pfam" id="PF02170">
    <property type="entry name" value="PAZ"/>
    <property type="match status" value="1"/>
</dbReference>
<sequence length="987" mass="108292">MVGAPHKKRVSEYQNGGSNASSPSTQSGSGSSSGSPGRRRADAPASNVPSPADSSSGPRSGLGGYDGNRDSGSHSSQRNPATSRIIVDPKNFDLGMAGWSTVHAYAVPTVMPPRPAPSTLGQPIKVGLNSFRVNKIPKNPVYQYDVIIGNGTEKRGLMNKVWQSKAIRAALGTGWIYDGNKLAWSLKSMDREIRLEVDLDSTDEGGDGKPRKSGKSNNHRVVIKRTNTVGFAVLDAYLEGRADFDNTVLESINFFDHLLRETPRQRYTQIKRSFFARGQTRFDLGSGVEAFKGVYQTLRIGHLGGRRACLTVNVDVANGTFWKELPVHQAALQLTGRRDINDLITAVKQGGESSRTGQDLKKMRKLHVVAKHRGKDTVDPYVIDRFLYKGARDHKFEKDGKKISVYDHFASAYNIRLQYPDLPLALMTKGKAQGKMTVLPMEVLTIQPNERYAYKMDERQTSNMIKFAVTAPAERYKAIEHGLEMLKWDADPVHKAFGVEISRAKTVVDARLITAPKVQFGTGDAKPGTSGRWDLKGKKFLTPNTAPLKSWGVCVVPGRRGGKPDRSVVQNFITEFCKVYKSHGGKVENTTPEFSLAAGDDVGQWVTMLWNQTGNKFNARPQLLVFILPDKDSNTYGRIKRSGECRYGVVSQCMQYAHVQKCQGQYISNVCMKVNAKLGGSTARAIGPKSTGPSGLFTASTMVLGADVSHAAPGSQASSMAALTCSTDRLAVRYAAACQTNGYRVEMITTANINEMLKPMVQNWVANAGGGKFPSRIVYFRDGVSEGQYQHILQQEVQDMKTLLKTADPTLNIPFIVIVGSKRHHVRFFPEKGDKNGNPMPGTLVETGVTHPYENDFYLCGHSAIKGTARPAHYHVLLNEVNMSNEDIQLMIYEHSYQFMRSTTPVSQHPAIYYAHIASNRAIPHDPRWAGSSDGAPPVVASRPRSGSQSGGSQGRSGDGSSQVPINVEKLLPMPNTSNIMTSMWYI</sequence>
<proteinExistence type="inferred from homology"/>
<dbReference type="Pfam" id="PF16487">
    <property type="entry name" value="ArgoMid"/>
    <property type="match status" value="1"/>
</dbReference>
<dbReference type="AlphaFoldDB" id="A0A4U0V6J5"/>
<dbReference type="InterPro" id="IPR003165">
    <property type="entry name" value="Piwi"/>
</dbReference>
<dbReference type="CDD" id="cd04657">
    <property type="entry name" value="Piwi_ago-like"/>
    <property type="match status" value="1"/>
</dbReference>
<protein>
    <recommendedName>
        <fullName evidence="7">Piwi domain-containing protein</fullName>
    </recommendedName>
</protein>
<feature type="compositionally biased region" description="Gly residues" evidence="2">
    <location>
        <begin position="949"/>
        <end position="958"/>
    </location>
</feature>
<dbReference type="PROSITE" id="PS50822">
    <property type="entry name" value="PIWI"/>
    <property type="match status" value="1"/>
</dbReference>
<dbReference type="STRING" id="329885.A0A4U0V6J5"/>
<dbReference type="Proteomes" id="UP000310066">
    <property type="component" value="Unassembled WGS sequence"/>
</dbReference>
<feature type="compositionally biased region" description="Low complexity" evidence="2">
    <location>
        <begin position="16"/>
        <end position="36"/>
    </location>
</feature>
<dbReference type="PANTHER" id="PTHR22891">
    <property type="entry name" value="EUKARYOTIC TRANSLATION INITIATION FACTOR 2C"/>
    <property type="match status" value="1"/>
</dbReference>
<feature type="region of interest" description="Disordered" evidence="2">
    <location>
        <begin position="200"/>
        <end position="219"/>
    </location>
</feature>
<dbReference type="Gene3D" id="2.170.260.10">
    <property type="entry name" value="paz domain"/>
    <property type="match status" value="1"/>
</dbReference>
<accession>A0A4U0V6J5</accession>
<dbReference type="Gene3D" id="3.40.50.2300">
    <property type="match status" value="1"/>
</dbReference>
<evidence type="ECO:0000259" key="3">
    <source>
        <dbReference type="PROSITE" id="PS50821"/>
    </source>
</evidence>
<dbReference type="GO" id="GO:0003723">
    <property type="term" value="F:RNA binding"/>
    <property type="evidence" value="ECO:0007669"/>
    <property type="project" value="InterPro"/>
</dbReference>
<dbReference type="SMART" id="SM00949">
    <property type="entry name" value="PAZ"/>
    <property type="match status" value="1"/>
</dbReference>
<evidence type="ECO:0000256" key="1">
    <source>
        <dbReference type="RuleBase" id="RU361178"/>
    </source>
</evidence>
<reference evidence="5 6" key="1">
    <citation type="submission" date="2017-03" db="EMBL/GenBank/DDBJ databases">
        <title>Genomes of endolithic fungi from Antarctica.</title>
        <authorList>
            <person name="Coleine C."/>
            <person name="Masonjones S."/>
            <person name="Stajich J.E."/>
        </authorList>
    </citation>
    <scope>NUCLEOTIDE SEQUENCE [LARGE SCALE GENOMIC DNA]</scope>
    <source>
        <strain evidence="5 6">CCFEE 5311</strain>
    </source>
</reference>
<dbReference type="Pfam" id="PF16488">
    <property type="entry name" value="ArgoL2"/>
    <property type="match status" value="1"/>
</dbReference>
<dbReference type="InterPro" id="IPR014811">
    <property type="entry name" value="ArgoL1"/>
</dbReference>
<dbReference type="InterPro" id="IPR036085">
    <property type="entry name" value="PAZ_dom_sf"/>
</dbReference>
<dbReference type="InterPro" id="IPR003100">
    <property type="entry name" value="PAZ_dom"/>
</dbReference>
<evidence type="ECO:0000256" key="2">
    <source>
        <dbReference type="SAM" id="MobiDB-lite"/>
    </source>
</evidence>
<dbReference type="EMBL" id="NAJP01000015">
    <property type="protein sequence ID" value="TKA44307.1"/>
    <property type="molecule type" value="Genomic_DNA"/>
</dbReference>
<comment type="similarity">
    <text evidence="1">Belongs to the argonaute family.</text>
</comment>
<dbReference type="OrthoDB" id="10252740at2759"/>
<dbReference type="Pfam" id="PF08699">
    <property type="entry name" value="ArgoL1"/>
    <property type="match status" value="1"/>
</dbReference>
<dbReference type="SUPFAM" id="SSF53098">
    <property type="entry name" value="Ribonuclease H-like"/>
    <property type="match status" value="1"/>
</dbReference>
<name>A0A4U0V6J5_9PEZI</name>
<feature type="region of interest" description="Disordered" evidence="2">
    <location>
        <begin position="925"/>
        <end position="968"/>
    </location>
</feature>
<dbReference type="InterPro" id="IPR012337">
    <property type="entry name" value="RNaseH-like_sf"/>
</dbReference>
<gene>
    <name evidence="5" type="ORF">B0A54_05050</name>
</gene>
<dbReference type="InterPro" id="IPR045246">
    <property type="entry name" value="Piwi_ago-like"/>
</dbReference>
<dbReference type="InterPro" id="IPR032473">
    <property type="entry name" value="Argonaute_Mid_dom"/>
</dbReference>
<dbReference type="InterPro" id="IPR036397">
    <property type="entry name" value="RNaseH_sf"/>
</dbReference>
<evidence type="ECO:0000313" key="6">
    <source>
        <dbReference type="Proteomes" id="UP000310066"/>
    </source>
</evidence>
<organism evidence="5 6">
    <name type="scientific">Friedmanniomyces endolithicus</name>
    <dbReference type="NCBI Taxonomy" id="329885"/>
    <lineage>
        <taxon>Eukaryota</taxon>
        <taxon>Fungi</taxon>
        <taxon>Dikarya</taxon>
        <taxon>Ascomycota</taxon>
        <taxon>Pezizomycotina</taxon>
        <taxon>Dothideomycetes</taxon>
        <taxon>Dothideomycetidae</taxon>
        <taxon>Mycosphaerellales</taxon>
        <taxon>Teratosphaeriaceae</taxon>
        <taxon>Friedmanniomyces</taxon>
    </lineage>
</organism>
<feature type="domain" description="PAZ" evidence="3">
    <location>
        <begin position="339"/>
        <end position="448"/>
    </location>
</feature>
<evidence type="ECO:0000259" key="4">
    <source>
        <dbReference type="PROSITE" id="PS50822"/>
    </source>
</evidence>
<dbReference type="SMART" id="SM00950">
    <property type="entry name" value="Piwi"/>
    <property type="match status" value="1"/>
</dbReference>
<evidence type="ECO:0008006" key="7">
    <source>
        <dbReference type="Google" id="ProtNLM"/>
    </source>
</evidence>
<dbReference type="Pfam" id="PF16486">
    <property type="entry name" value="ArgoN"/>
    <property type="match status" value="1"/>
</dbReference>
<feature type="region of interest" description="Disordered" evidence="2">
    <location>
        <begin position="1"/>
        <end position="86"/>
    </location>
</feature>
<dbReference type="SUPFAM" id="SSF101690">
    <property type="entry name" value="PAZ domain"/>
    <property type="match status" value="1"/>
</dbReference>
<dbReference type="CDD" id="cd02846">
    <property type="entry name" value="PAZ_argonaute_like"/>
    <property type="match status" value="1"/>
</dbReference>
<feature type="compositionally biased region" description="Polar residues" evidence="2">
    <location>
        <begin position="47"/>
        <end position="58"/>
    </location>
</feature>
<dbReference type="SMART" id="SM01163">
    <property type="entry name" value="DUF1785"/>
    <property type="match status" value="1"/>
</dbReference>
<dbReference type="InterPro" id="IPR032472">
    <property type="entry name" value="ArgoL2"/>
</dbReference>
<evidence type="ECO:0000313" key="5">
    <source>
        <dbReference type="EMBL" id="TKA44307.1"/>
    </source>
</evidence>
<dbReference type="InterPro" id="IPR032474">
    <property type="entry name" value="Argonaute_N"/>
</dbReference>
<dbReference type="Gene3D" id="3.30.420.10">
    <property type="entry name" value="Ribonuclease H-like superfamily/Ribonuclease H"/>
    <property type="match status" value="1"/>
</dbReference>
<feature type="domain" description="Piwi" evidence="4">
    <location>
        <begin position="623"/>
        <end position="922"/>
    </location>
</feature>
<dbReference type="PROSITE" id="PS50821">
    <property type="entry name" value="PAZ"/>
    <property type="match status" value="1"/>
</dbReference>
<comment type="caution">
    <text evidence="5">The sequence shown here is derived from an EMBL/GenBank/DDBJ whole genome shotgun (WGS) entry which is preliminary data.</text>
</comment>
<feature type="compositionally biased region" description="Polar residues" evidence="2">
    <location>
        <begin position="73"/>
        <end position="82"/>
    </location>
</feature>
<dbReference type="Pfam" id="PF02171">
    <property type="entry name" value="Piwi"/>
    <property type="match status" value="1"/>
</dbReference>